<dbReference type="InterPro" id="IPR001538">
    <property type="entry name" value="Man6P_isomerase-2_C"/>
</dbReference>
<keyword evidence="3 12" id="KW-0808">Transferase</keyword>
<dbReference type="InterPro" id="IPR029044">
    <property type="entry name" value="Nucleotide-diphossugar_trans"/>
</dbReference>
<dbReference type="NCBIfam" id="TIGR01479">
    <property type="entry name" value="GMP_PMI"/>
    <property type="match status" value="1"/>
</dbReference>
<evidence type="ECO:0000313" key="12">
    <source>
        <dbReference type="EMBL" id="ABR55989.1"/>
    </source>
</evidence>
<evidence type="ECO:0000256" key="6">
    <source>
        <dbReference type="ARBA" id="ARBA00023134"/>
    </source>
</evidence>
<evidence type="ECO:0000259" key="10">
    <source>
        <dbReference type="Pfam" id="PF01050"/>
    </source>
</evidence>
<dbReference type="GO" id="GO:0000271">
    <property type="term" value="P:polysaccharide biosynthetic process"/>
    <property type="evidence" value="ECO:0007669"/>
    <property type="project" value="InterPro"/>
</dbReference>
<dbReference type="STRING" id="419665.Maeo_0403"/>
<keyword evidence="6" id="KW-0342">GTP-binding</keyword>
<reference evidence="12" key="1">
    <citation type="submission" date="2007-06" db="EMBL/GenBank/DDBJ databases">
        <title>Complete sequence of Methanococcus aeolicus Nankai-3.</title>
        <authorList>
            <consortium name="US DOE Joint Genome Institute"/>
            <person name="Copeland A."/>
            <person name="Lucas S."/>
            <person name="Lapidus A."/>
            <person name="Barry K."/>
            <person name="Glavina del Rio T."/>
            <person name="Dalin E."/>
            <person name="Tice H."/>
            <person name="Pitluck S."/>
            <person name="Chain P."/>
            <person name="Malfatti S."/>
            <person name="Shin M."/>
            <person name="Vergez L."/>
            <person name="Schmutz J."/>
            <person name="Larimer F."/>
            <person name="Land M."/>
            <person name="Hauser L."/>
            <person name="Kyrpides N."/>
            <person name="Lykidis A."/>
            <person name="Sieprawska-Lupa M."/>
            <person name="Whitman W.B."/>
            <person name="Richardson P."/>
        </authorList>
    </citation>
    <scope>NUCLEOTIDE SEQUENCE [LARGE SCALE GENOMIC DNA]</scope>
    <source>
        <strain evidence="12">Nankai-3</strain>
    </source>
</reference>
<dbReference type="GO" id="GO:0005525">
    <property type="term" value="F:GTP binding"/>
    <property type="evidence" value="ECO:0007669"/>
    <property type="project" value="UniProtKB-KW"/>
</dbReference>
<keyword evidence="13" id="KW-1185">Reference proteome</keyword>
<feature type="domain" description="Nucleotidyl transferase" evidence="9">
    <location>
        <begin position="5"/>
        <end position="287"/>
    </location>
</feature>
<dbReference type="EC" id="2.7.7.13" evidence="2"/>
<feature type="domain" description="Mannose-6-phosphate isomerase type II C-terminal" evidence="10">
    <location>
        <begin position="354"/>
        <end position="467"/>
    </location>
</feature>
<dbReference type="Gene3D" id="2.60.120.10">
    <property type="entry name" value="Jelly Rolls"/>
    <property type="match status" value="1"/>
</dbReference>
<dbReference type="InterPro" id="IPR011051">
    <property type="entry name" value="RmlC_Cupin_sf"/>
</dbReference>
<organism evidence="12 13">
    <name type="scientific">Methanococcus aeolicus (strain ATCC BAA-1280 / DSM 17508 / OCM 812 / Nankai-3)</name>
    <dbReference type="NCBI Taxonomy" id="419665"/>
    <lineage>
        <taxon>Archaea</taxon>
        <taxon>Methanobacteriati</taxon>
        <taxon>Methanobacteriota</taxon>
        <taxon>Methanomada group</taxon>
        <taxon>Methanococci</taxon>
        <taxon>Methanococcales</taxon>
        <taxon>Methanococcaceae</taxon>
        <taxon>Methanococcus</taxon>
    </lineage>
</organism>
<dbReference type="FunFam" id="3.90.550.10:FF:000046">
    <property type="entry name" value="Mannose-1-phosphate guanylyltransferase (GDP)"/>
    <property type="match status" value="1"/>
</dbReference>
<gene>
    <name evidence="12" type="ordered locus">Maeo_0403</name>
</gene>
<comment type="similarity">
    <text evidence="1 8">Belongs to the mannose-6-phosphate isomerase type 2 family.</text>
</comment>
<dbReference type="Gene3D" id="3.90.550.10">
    <property type="entry name" value="Spore Coat Polysaccharide Biosynthesis Protein SpsA, Chain A"/>
    <property type="match status" value="1"/>
</dbReference>
<protein>
    <recommendedName>
        <fullName evidence="2">mannose-1-phosphate guanylyltransferase</fullName>
        <ecNumber evidence="2">2.7.7.13</ecNumber>
    </recommendedName>
</protein>
<dbReference type="AlphaFoldDB" id="A6UU17"/>
<dbReference type="SUPFAM" id="SSF53448">
    <property type="entry name" value="Nucleotide-diphospho-sugar transferases"/>
    <property type="match status" value="1"/>
</dbReference>
<dbReference type="Pfam" id="PF00483">
    <property type="entry name" value="NTP_transferase"/>
    <property type="match status" value="1"/>
</dbReference>
<dbReference type="InterPro" id="IPR005835">
    <property type="entry name" value="NTP_transferase_dom"/>
</dbReference>
<dbReference type="GO" id="GO:0004475">
    <property type="term" value="F:mannose-1-phosphate guanylyltransferase (GTP) activity"/>
    <property type="evidence" value="ECO:0007669"/>
    <property type="project" value="UniProtKB-EC"/>
</dbReference>
<evidence type="ECO:0000256" key="4">
    <source>
        <dbReference type="ARBA" id="ARBA00022695"/>
    </source>
</evidence>
<evidence type="ECO:0000256" key="3">
    <source>
        <dbReference type="ARBA" id="ARBA00022679"/>
    </source>
</evidence>
<dbReference type="Pfam" id="PF01050">
    <property type="entry name" value="MannoseP_isomer"/>
    <property type="match status" value="1"/>
</dbReference>
<dbReference type="InterPro" id="IPR006375">
    <property type="entry name" value="Man1P_GuaTrfase/Man6P_Isoase"/>
</dbReference>
<name>A6UU17_META3</name>
<evidence type="ECO:0000256" key="7">
    <source>
        <dbReference type="ARBA" id="ARBA00047343"/>
    </source>
</evidence>
<dbReference type="PANTHER" id="PTHR46390:SF1">
    <property type="entry name" value="MANNOSE-1-PHOSPHATE GUANYLYLTRANSFERASE"/>
    <property type="match status" value="1"/>
</dbReference>
<dbReference type="Proteomes" id="UP000001106">
    <property type="component" value="Chromosome"/>
</dbReference>
<dbReference type="SUPFAM" id="SSF51182">
    <property type="entry name" value="RmlC-like cupins"/>
    <property type="match status" value="1"/>
</dbReference>
<dbReference type="FunFam" id="2.60.120.10:FF:000032">
    <property type="entry name" value="Mannose-1-phosphate guanylyltransferase/mannose-6-phosphate isomerase"/>
    <property type="match status" value="1"/>
</dbReference>
<dbReference type="InterPro" id="IPR049577">
    <property type="entry name" value="GMPP_N"/>
</dbReference>
<dbReference type="eggNOG" id="arCOG02427">
    <property type="taxonomic scope" value="Archaea"/>
</dbReference>
<dbReference type="CDD" id="cd02213">
    <property type="entry name" value="cupin_PMI_typeII_C"/>
    <property type="match status" value="1"/>
</dbReference>
<dbReference type="CDD" id="cd02509">
    <property type="entry name" value="GDP-M1P_Guanylyltransferase"/>
    <property type="match status" value="1"/>
</dbReference>
<sequence>MQKIKSLILAGGVGSRLFPLSREHYPKQFIKLKKFDKSLFQMTFERCLKLSNIDEIYIITNEKHKFLVLGQIEELGYEINNNGNNGGFNEDNILIEPIGRNTLPAIYYGLENSKNNKENNSNTIVGVFSSDHLIENEEEFISAVLSGQELAKEYMITFGIKPTEPNTGYGYIKPAEKLNGGYIVGEFKEKPDLKTAKQYIENNYLWNSGMFLFDANIFKNEVKKHCPDVYEAFKFNSVEEIYENVPDISVDYGIMEKSDKVAVIPLNIIWNDMGSFDSFYEYFEKDDQGNVIYGDNISIDSKNNLINTSDGKLVSLIGIEDTIVVDTKDVLLVCNKGESQKVKDIVKYLKNKKDDRIQFHTTVYRPWGTYTILEEGLFYKIKRITVHQGKKLSYQLHHHRSEHWVVVKGTASVTIEGNEMLVRSGESIFVKSGLKHRLENHGKIPLEVIEIQVGEYLEEDDIIRFDDDFGRK</sequence>
<evidence type="ECO:0000256" key="5">
    <source>
        <dbReference type="ARBA" id="ARBA00022741"/>
    </source>
</evidence>
<dbReference type="InterPro" id="IPR014710">
    <property type="entry name" value="RmlC-like_jellyroll"/>
</dbReference>
<dbReference type="PANTHER" id="PTHR46390">
    <property type="entry name" value="MANNOSE-1-PHOSPHATE GUANYLYLTRANSFERASE"/>
    <property type="match status" value="1"/>
</dbReference>
<evidence type="ECO:0000256" key="2">
    <source>
        <dbReference type="ARBA" id="ARBA00012387"/>
    </source>
</evidence>
<keyword evidence="5" id="KW-0547">Nucleotide-binding</keyword>
<dbReference type="GO" id="GO:0016853">
    <property type="term" value="F:isomerase activity"/>
    <property type="evidence" value="ECO:0007669"/>
    <property type="project" value="UniProtKB-KW"/>
</dbReference>
<dbReference type="EMBL" id="CP000743">
    <property type="protein sequence ID" value="ABR55989.1"/>
    <property type="molecule type" value="Genomic_DNA"/>
</dbReference>
<comment type="catalytic activity">
    <reaction evidence="7">
        <text>alpha-D-mannose 1-phosphate + GTP + H(+) = GDP-alpha-D-mannose + diphosphate</text>
        <dbReference type="Rhea" id="RHEA:15229"/>
        <dbReference type="ChEBI" id="CHEBI:15378"/>
        <dbReference type="ChEBI" id="CHEBI:33019"/>
        <dbReference type="ChEBI" id="CHEBI:37565"/>
        <dbReference type="ChEBI" id="CHEBI:57527"/>
        <dbReference type="ChEBI" id="CHEBI:58409"/>
        <dbReference type="EC" id="2.7.7.13"/>
    </reaction>
</comment>
<dbReference type="HOGENOM" id="CLU_035527_1_0_2"/>
<evidence type="ECO:0000259" key="9">
    <source>
        <dbReference type="Pfam" id="PF00483"/>
    </source>
</evidence>
<evidence type="ECO:0000256" key="1">
    <source>
        <dbReference type="ARBA" id="ARBA00006115"/>
    </source>
</evidence>
<feature type="domain" description="MannoseP isomerase/GMP-like beta-helix" evidence="11">
    <location>
        <begin position="294"/>
        <end position="349"/>
    </location>
</feature>
<accession>A6UU17</accession>
<evidence type="ECO:0000313" key="13">
    <source>
        <dbReference type="Proteomes" id="UP000001106"/>
    </source>
</evidence>
<dbReference type="Pfam" id="PF22640">
    <property type="entry name" value="ManC_GMP_beta-helix"/>
    <property type="match status" value="1"/>
</dbReference>
<dbReference type="InterPro" id="IPR051161">
    <property type="entry name" value="Mannose-6P_isomerase_type2"/>
</dbReference>
<dbReference type="InterPro" id="IPR054566">
    <property type="entry name" value="ManC/GMP-like_b-helix"/>
</dbReference>
<evidence type="ECO:0000256" key="8">
    <source>
        <dbReference type="RuleBase" id="RU004190"/>
    </source>
</evidence>
<keyword evidence="12" id="KW-0413">Isomerase</keyword>
<keyword evidence="4 12" id="KW-0548">Nucleotidyltransferase</keyword>
<dbReference type="KEGG" id="mae:Maeo_0403"/>
<proteinExistence type="inferred from homology"/>
<dbReference type="GO" id="GO:0009298">
    <property type="term" value="P:GDP-mannose biosynthetic process"/>
    <property type="evidence" value="ECO:0007669"/>
    <property type="project" value="TreeGrafter"/>
</dbReference>
<evidence type="ECO:0000259" key="11">
    <source>
        <dbReference type="Pfam" id="PF22640"/>
    </source>
</evidence>